<dbReference type="Proteomes" id="UP001279734">
    <property type="component" value="Unassembled WGS sequence"/>
</dbReference>
<keyword evidence="3" id="KW-1185">Reference proteome</keyword>
<accession>A0AAD3SHC3</accession>
<protein>
    <recommendedName>
        <fullName evidence="4">Transmembrane protein</fullName>
    </recommendedName>
</protein>
<feature type="chain" id="PRO_5042273985" description="Transmembrane protein" evidence="1">
    <location>
        <begin position="23"/>
        <end position="193"/>
    </location>
</feature>
<feature type="signal peptide" evidence="1">
    <location>
        <begin position="1"/>
        <end position="22"/>
    </location>
</feature>
<dbReference type="AlphaFoldDB" id="A0AAD3SHC3"/>
<keyword evidence="1" id="KW-0732">Signal</keyword>
<organism evidence="2 3">
    <name type="scientific">Nepenthes gracilis</name>
    <name type="common">Slender pitcher plant</name>
    <dbReference type="NCBI Taxonomy" id="150966"/>
    <lineage>
        <taxon>Eukaryota</taxon>
        <taxon>Viridiplantae</taxon>
        <taxon>Streptophyta</taxon>
        <taxon>Embryophyta</taxon>
        <taxon>Tracheophyta</taxon>
        <taxon>Spermatophyta</taxon>
        <taxon>Magnoliopsida</taxon>
        <taxon>eudicotyledons</taxon>
        <taxon>Gunneridae</taxon>
        <taxon>Pentapetalae</taxon>
        <taxon>Caryophyllales</taxon>
        <taxon>Nepenthaceae</taxon>
        <taxon>Nepenthes</taxon>
    </lineage>
</organism>
<dbReference type="EMBL" id="BSYO01000010">
    <property type="protein sequence ID" value="GMH10622.1"/>
    <property type="molecule type" value="Genomic_DNA"/>
</dbReference>
<gene>
    <name evidence="2" type="ORF">Nepgr_012463</name>
</gene>
<evidence type="ECO:0000313" key="2">
    <source>
        <dbReference type="EMBL" id="GMH10622.1"/>
    </source>
</evidence>
<sequence>MCSHLGICVALLLGMLWTVILPDVLVPTIHGSSDLGLVPLAYCEPFANSLVSRDSASCDHGLGALSISPLSMGTMYECVASNNYFGRSMILSVGCCWMMNAFDHVHHIGRLYLGFGIHGNVFGAFNWDLVWYGLCHASNVSLICRRAMHDVGDAVKPFFAAVTVLPLVFDTHLGCTWIPPWPRRTTLLILSCL</sequence>
<name>A0AAD3SHC3_NEPGR</name>
<comment type="caution">
    <text evidence="2">The sequence shown here is derived from an EMBL/GenBank/DDBJ whole genome shotgun (WGS) entry which is preliminary data.</text>
</comment>
<reference evidence="2" key="1">
    <citation type="submission" date="2023-05" db="EMBL/GenBank/DDBJ databases">
        <title>Nepenthes gracilis genome sequencing.</title>
        <authorList>
            <person name="Fukushima K."/>
        </authorList>
    </citation>
    <scope>NUCLEOTIDE SEQUENCE</scope>
    <source>
        <strain evidence="2">SING2019-196</strain>
    </source>
</reference>
<evidence type="ECO:0000256" key="1">
    <source>
        <dbReference type="SAM" id="SignalP"/>
    </source>
</evidence>
<evidence type="ECO:0000313" key="3">
    <source>
        <dbReference type="Proteomes" id="UP001279734"/>
    </source>
</evidence>
<proteinExistence type="predicted"/>
<evidence type="ECO:0008006" key="4">
    <source>
        <dbReference type="Google" id="ProtNLM"/>
    </source>
</evidence>